<feature type="transmembrane region" description="Helical" evidence="2">
    <location>
        <begin position="205"/>
        <end position="226"/>
    </location>
</feature>
<accession>A0A507DC58</accession>
<organism evidence="4 7">
    <name type="scientific">Synchytrium endobioticum</name>
    <dbReference type="NCBI Taxonomy" id="286115"/>
    <lineage>
        <taxon>Eukaryota</taxon>
        <taxon>Fungi</taxon>
        <taxon>Fungi incertae sedis</taxon>
        <taxon>Chytridiomycota</taxon>
        <taxon>Chytridiomycota incertae sedis</taxon>
        <taxon>Chytridiomycetes</taxon>
        <taxon>Synchytriales</taxon>
        <taxon>Synchytriaceae</taxon>
        <taxon>Synchytrium</taxon>
    </lineage>
</organism>
<dbReference type="AlphaFoldDB" id="A0A507DC58"/>
<dbReference type="InterPro" id="IPR027485">
    <property type="entry name" value="AMMECR1_N"/>
</dbReference>
<dbReference type="SUPFAM" id="SSF143447">
    <property type="entry name" value="AMMECR1-like"/>
    <property type="match status" value="1"/>
</dbReference>
<evidence type="ECO:0000313" key="7">
    <source>
        <dbReference type="Proteomes" id="UP000320475"/>
    </source>
</evidence>
<keyword evidence="6" id="KW-1185">Reference proteome</keyword>
<dbReference type="Pfam" id="PF01871">
    <property type="entry name" value="AMMECR1"/>
    <property type="match status" value="1"/>
</dbReference>
<gene>
    <name evidence="4" type="ORF">SeLEV6574_g01752</name>
    <name evidence="5" type="ORF">SeMB42_g00950</name>
</gene>
<keyword evidence="2" id="KW-1133">Transmembrane helix</keyword>
<dbReference type="NCBIfam" id="TIGR00296">
    <property type="entry name" value="TIGR00296 family protein"/>
    <property type="match status" value="1"/>
</dbReference>
<dbReference type="Proteomes" id="UP000320475">
    <property type="component" value="Unassembled WGS sequence"/>
</dbReference>
<feature type="domain" description="AMMECR1" evidence="3">
    <location>
        <begin position="326"/>
        <end position="524"/>
    </location>
</feature>
<evidence type="ECO:0000313" key="5">
    <source>
        <dbReference type="EMBL" id="TPX53174.1"/>
    </source>
</evidence>
<sequence>MTSLIRKRSVYGPNQTSDQDVEDLAMWAEPTGSESGERRRKDSGFYADCDAGNSGTGLRPQDTTKLYYEDDDEISSGGDPYFSDSGDEELLRNDNVSLPPPMNASKTAGFTQTIPSPPPSPSLPPQRVSGHRKLKSLHIPEPQLHSQLPPFAKKTPRLPSPTTDALPPTEERKPLAREIAFLILFTCISCVSCMTIPPSSIWIRFLHSLGGLYLSLPTVITLALVWGSMLNSIREYIGVIVSTREFITIAILLSQTYFAVRGIPYMFLFFDELRQTDPMGVGILSVWSVLSSSTAAVFMLGRDSSRLVGGREDERGHCAINKQPSKQEAPMVATAWHCVYCFDVLISHLDNQRDTSASAPEARFDNDKYPLFVSWHVATNGRLRGCIGNFEPLYLHGGLKEYALTSALKDRRFNPISTKEISNLSCGVSLLTDFEDGDDYLDWKIGTHGVWIEFRDQDDHKRTATYLPEVALEQGWTKIEAIDSLLRKGGFTGRITENIRRKIILTRYQSSKHSITYDDYQRLKTFGSSTQIAN</sequence>
<dbReference type="OrthoDB" id="24630at2759"/>
<evidence type="ECO:0000313" key="4">
    <source>
        <dbReference type="EMBL" id="TPX48971.1"/>
    </source>
</evidence>
<dbReference type="PROSITE" id="PS51112">
    <property type="entry name" value="AMMECR1"/>
    <property type="match status" value="1"/>
</dbReference>
<dbReference type="Proteomes" id="UP000317494">
    <property type="component" value="Unassembled WGS sequence"/>
</dbReference>
<evidence type="ECO:0000256" key="1">
    <source>
        <dbReference type="SAM" id="MobiDB-lite"/>
    </source>
</evidence>
<reference evidence="6 7" key="1">
    <citation type="journal article" date="2019" name="Sci. Rep.">
        <title>Comparative genomics of chytrid fungi reveal insights into the obligate biotrophic and pathogenic lifestyle of Synchytrium endobioticum.</title>
        <authorList>
            <person name="van de Vossenberg B.T.L.H."/>
            <person name="Warris S."/>
            <person name="Nguyen H.D.T."/>
            <person name="van Gent-Pelzer M.P.E."/>
            <person name="Joly D.L."/>
            <person name="van de Geest H.C."/>
            <person name="Bonants P.J.M."/>
            <person name="Smith D.S."/>
            <person name="Levesque C.A."/>
            <person name="van der Lee T.A.J."/>
        </authorList>
    </citation>
    <scope>NUCLEOTIDE SEQUENCE [LARGE SCALE GENOMIC DNA]</scope>
    <source>
        <strain evidence="4 7">LEV6574</strain>
        <strain evidence="5 6">MB42</strain>
    </source>
</reference>
<feature type="region of interest" description="Disordered" evidence="1">
    <location>
        <begin position="1"/>
        <end position="132"/>
    </location>
</feature>
<dbReference type="STRING" id="286115.A0A507DC58"/>
<feature type="compositionally biased region" description="Polar residues" evidence="1">
    <location>
        <begin position="104"/>
        <end position="114"/>
    </location>
</feature>
<dbReference type="InterPro" id="IPR023473">
    <property type="entry name" value="AMMECR1"/>
</dbReference>
<comment type="caution">
    <text evidence="4">The sequence shown here is derived from an EMBL/GenBank/DDBJ whole genome shotgun (WGS) entry which is preliminary data.</text>
</comment>
<keyword evidence="2" id="KW-0812">Transmembrane</keyword>
<evidence type="ECO:0000256" key="2">
    <source>
        <dbReference type="SAM" id="Phobius"/>
    </source>
</evidence>
<name>A0A507DC58_9FUNG</name>
<feature type="compositionally biased region" description="Pro residues" evidence="1">
    <location>
        <begin position="115"/>
        <end position="124"/>
    </location>
</feature>
<feature type="transmembrane region" description="Helical" evidence="2">
    <location>
        <begin position="179"/>
        <end position="199"/>
    </location>
</feature>
<feature type="region of interest" description="Disordered" evidence="1">
    <location>
        <begin position="144"/>
        <end position="170"/>
    </location>
</feature>
<dbReference type="Gene3D" id="3.30.700.20">
    <property type="entry name" value="Hypothetical protein ph0010, domain 1"/>
    <property type="match status" value="1"/>
</dbReference>
<dbReference type="PANTHER" id="PTHR13016:SF0">
    <property type="entry name" value="AMME SYNDROME CANDIDATE GENE 1 PROTEIN"/>
    <property type="match status" value="1"/>
</dbReference>
<dbReference type="InterPro" id="IPR002733">
    <property type="entry name" value="AMMECR1_domain"/>
</dbReference>
<feature type="transmembrane region" description="Helical" evidence="2">
    <location>
        <begin position="246"/>
        <end position="267"/>
    </location>
</feature>
<dbReference type="PANTHER" id="PTHR13016">
    <property type="entry name" value="AMMECR1 HOMOLOG"/>
    <property type="match status" value="1"/>
</dbReference>
<feature type="transmembrane region" description="Helical" evidence="2">
    <location>
        <begin position="279"/>
        <end position="301"/>
    </location>
</feature>
<evidence type="ECO:0000259" key="3">
    <source>
        <dbReference type="PROSITE" id="PS51112"/>
    </source>
</evidence>
<dbReference type="EMBL" id="QEAN01000021">
    <property type="protein sequence ID" value="TPX53174.1"/>
    <property type="molecule type" value="Genomic_DNA"/>
</dbReference>
<keyword evidence="2" id="KW-0472">Membrane</keyword>
<protein>
    <recommendedName>
        <fullName evidence="3">AMMECR1 domain-containing protein</fullName>
    </recommendedName>
</protein>
<dbReference type="EMBL" id="QEAM01000042">
    <property type="protein sequence ID" value="TPX48971.1"/>
    <property type="molecule type" value="Genomic_DNA"/>
</dbReference>
<dbReference type="VEuPathDB" id="FungiDB:SeMB42_g00950"/>
<evidence type="ECO:0000313" key="6">
    <source>
        <dbReference type="Proteomes" id="UP000317494"/>
    </source>
</evidence>
<proteinExistence type="predicted"/>
<dbReference type="InterPro" id="IPR036071">
    <property type="entry name" value="AMMECR1_dom_sf"/>
</dbReference>